<accession>A0A6S7KM72</accession>
<feature type="compositionally biased region" description="Basic and acidic residues" evidence="1">
    <location>
        <begin position="267"/>
        <end position="279"/>
    </location>
</feature>
<dbReference type="AlphaFoldDB" id="A0A6S7KM72"/>
<keyword evidence="3" id="KW-1185">Reference proteome</keyword>
<dbReference type="GO" id="GO:0008270">
    <property type="term" value="F:zinc ion binding"/>
    <property type="evidence" value="ECO:0007669"/>
    <property type="project" value="InterPro"/>
</dbReference>
<comment type="caution">
    <text evidence="2">The sequence shown here is derived from an EMBL/GenBank/DDBJ whole genome shotgun (WGS) entry which is preliminary data.</text>
</comment>
<feature type="region of interest" description="Disordered" evidence="1">
    <location>
        <begin position="329"/>
        <end position="350"/>
    </location>
</feature>
<sequence>MDPSNIAKYDMDLTKEEERANAAIHELLKAAIPRRPTEERSVQPSKTYRINDSLKPSVLSKDASPVEMRHWLDSFKAYYTSNNMETFSKSERLSYFKILLDCDLKTRITSKMDDSTDIFGKDGCLEILERDFLCRYPLFSRRLDFFQKQQKAGQPFTDYMARLKELSKLADLEKLSVEEIFVFCALRGTTDKDLLDDFLELPEKTLKAIEDTASLYESKLYSKAKLSAPVDTASPVLKVYPPPTKRQGFRGGNPKRDRPNANAKAPTDAKRPSSVREMRDRGLCTRCGRNNHNTSGCSYDRSVVCNNCGIKGHIAPACMGRKINVIGQGNDRGGSRSRESSPSESSCTSD</sequence>
<dbReference type="SUPFAM" id="SSF57756">
    <property type="entry name" value="Retrovirus zinc finger-like domains"/>
    <property type="match status" value="1"/>
</dbReference>
<dbReference type="EMBL" id="CACRXK020038624">
    <property type="protein sequence ID" value="CAB4045298.1"/>
    <property type="molecule type" value="Genomic_DNA"/>
</dbReference>
<organism evidence="2 3">
    <name type="scientific">Paramuricea clavata</name>
    <name type="common">Red gorgonian</name>
    <name type="synonym">Violescent sea-whip</name>
    <dbReference type="NCBI Taxonomy" id="317549"/>
    <lineage>
        <taxon>Eukaryota</taxon>
        <taxon>Metazoa</taxon>
        <taxon>Cnidaria</taxon>
        <taxon>Anthozoa</taxon>
        <taxon>Octocorallia</taxon>
        <taxon>Malacalcyonacea</taxon>
        <taxon>Plexauridae</taxon>
        <taxon>Paramuricea</taxon>
    </lineage>
</organism>
<evidence type="ECO:0000313" key="2">
    <source>
        <dbReference type="EMBL" id="CAB4045298.1"/>
    </source>
</evidence>
<dbReference type="GO" id="GO:0003676">
    <property type="term" value="F:nucleic acid binding"/>
    <property type="evidence" value="ECO:0007669"/>
    <property type="project" value="InterPro"/>
</dbReference>
<gene>
    <name evidence="2" type="ORF">PACLA_8A083386</name>
</gene>
<name>A0A6S7KM72_PARCT</name>
<dbReference type="InterPro" id="IPR036875">
    <property type="entry name" value="Znf_CCHC_sf"/>
</dbReference>
<reference evidence="2" key="1">
    <citation type="submission" date="2020-04" db="EMBL/GenBank/DDBJ databases">
        <authorList>
            <person name="Alioto T."/>
            <person name="Alioto T."/>
            <person name="Gomez Garrido J."/>
        </authorList>
    </citation>
    <scope>NUCLEOTIDE SEQUENCE</scope>
    <source>
        <strain evidence="2">A484AB</strain>
    </source>
</reference>
<dbReference type="Proteomes" id="UP001152795">
    <property type="component" value="Unassembled WGS sequence"/>
</dbReference>
<proteinExistence type="predicted"/>
<dbReference type="Gene3D" id="4.10.60.10">
    <property type="entry name" value="Zinc finger, CCHC-type"/>
    <property type="match status" value="1"/>
</dbReference>
<evidence type="ECO:0000313" key="3">
    <source>
        <dbReference type="Proteomes" id="UP001152795"/>
    </source>
</evidence>
<protein>
    <submittedName>
        <fullName evidence="2">Zinc knuckle</fullName>
    </submittedName>
</protein>
<evidence type="ECO:0000256" key="1">
    <source>
        <dbReference type="SAM" id="MobiDB-lite"/>
    </source>
</evidence>
<feature type="region of interest" description="Disordered" evidence="1">
    <location>
        <begin position="235"/>
        <end position="279"/>
    </location>
</feature>